<keyword evidence="5" id="KW-0472">Membrane</keyword>
<dbReference type="GO" id="GO:1901858">
    <property type="term" value="P:regulation of mitochondrial DNA metabolic process"/>
    <property type="evidence" value="ECO:0007669"/>
    <property type="project" value="TreeGrafter"/>
</dbReference>
<evidence type="ECO:0000313" key="9">
    <source>
        <dbReference type="EMBL" id="KAJ1158616.1"/>
    </source>
</evidence>
<evidence type="ECO:0000256" key="4">
    <source>
        <dbReference type="ARBA" id="ARBA00022989"/>
    </source>
</evidence>
<dbReference type="InterPro" id="IPR007248">
    <property type="entry name" value="Mpv17_PMP22"/>
</dbReference>
<evidence type="ECO:0000256" key="2">
    <source>
        <dbReference type="ARBA" id="ARBA00006824"/>
    </source>
</evidence>
<evidence type="ECO:0000256" key="5">
    <source>
        <dbReference type="ARBA" id="ARBA00023136"/>
    </source>
</evidence>
<keyword evidence="3" id="KW-0812">Transmembrane</keyword>
<evidence type="ECO:0000256" key="3">
    <source>
        <dbReference type="ARBA" id="ARBA00022692"/>
    </source>
</evidence>
<organism evidence="9 10">
    <name type="scientific">Pleurodeles waltl</name>
    <name type="common">Iberian ribbed newt</name>
    <dbReference type="NCBI Taxonomy" id="8319"/>
    <lineage>
        <taxon>Eukaryota</taxon>
        <taxon>Metazoa</taxon>
        <taxon>Chordata</taxon>
        <taxon>Craniata</taxon>
        <taxon>Vertebrata</taxon>
        <taxon>Euteleostomi</taxon>
        <taxon>Amphibia</taxon>
        <taxon>Batrachia</taxon>
        <taxon>Caudata</taxon>
        <taxon>Salamandroidea</taxon>
        <taxon>Salamandridae</taxon>
        <taxon>Pleurodelinae</taxon>
        <taxon>Pleurodeles</taxon>
    </lineage>
</organism>
<proteinExistence type="inferred from homology"/>
<evidence type="ECO:0000256" key="8">
    <source>
        <dbReference type="RuleBase" id="RU363053"/>
    </source>
</evidence>
<reference evidence="9" key="1">
    <citation type="journal article" date="2022" name="bioRxiv">
        <title>Sequencing and chromosome-scale assembly of the giantPleurodeles waltlgenome.</title>
        <authorList>
            <person name="Brown T."/>
            <person name="Elewa A."/>
            <person name="Iarovenko S."/>
            <person name="Subramanian E."/>
            <person name="Araus A.J."/>
            <person name="Petzold A."/>
            <person name="Susuki M."/>
            <person name="Suzuki K.-i.T."/>
            <person name="Hayashi T."/>
            <person name="Toyoda A."/>
            <person name="Oliveira C."/>
            <person name="Osipova E."/>
            <person name="Leigh N.D."/>
            <person name="Simon A."/>
            <person name="Yun M.H."/>
        </authorList>
    </citation>
    <scope>NUCLEOTIDE SEQUENCE</scope>
    <source>
        <strain evidence="9">20211129_DDA</strain>
        <tissue evidence="9">Liver</tissue>
    </source>
</reference>
<comment type="subcellular location">
    <subcellularLocation>
        <location evidence="1">Membrane</location>
        <topology evidence="1">Multi-pass membrane protein</topology>
    </subcellularLocation>
</comment>
<name>A0AAV7S0Q0_PLEWA</name>
<comment type="caution">
    <text evidence="9">The sequence shown here is derived from an EMBL/GenBank/DDBJ whole genome shotgun (WGS) entry which is preliminary data.</text>
</comment>
<dbReference type="GO" id="GO:0016020">
    <property type="term" value="C:membrane"/>
    <property type="evidence" value="ECO:0007669"/>
    <property type="project" value="UniProtKB-SubCell"/>
</dbReference>
<dbReference type="Proteomes" id="UP001066276">
    <property type="component" value="Chromosome 5"/>
</dbReference>
<dbReference type="GO" id="GO:0005739">
    <property type="term" value="C:mitochondrion"/>
    <property type="evidence" value="ECO:0007669"/>
    <property type="project" value="TreeGrafter"/>
</dbReference>
<evidence type="ECO:0000256" key="7">
    <source>
        <dbReference type="ARBA" id="ARBA00049801"/>
    </source>
</evidence>
<dbReference type="PANTHER" id="PTHR11266:SF17">
    <property type="entry name" value="PROTEIN MPV17"/>
    <property type="match status" value="1"/>
</dbReference>
<keyword evidence="4" id="KW-1133">Transmembrane helix</keyword>
<gene>
    <name evidence="9" type="ORF">NDU88_011304</name>
</gene>
<sequence>MAGLWRGYQQLLSRHPWKTQLATAGTLMGVGDVISQQLVERKGLKDHDTTRTLKMMSIGFCFVGPVVGKWYQTLDRVVPGSNKTVALKKMLLDQIMW</sequence>
<dbReference type="AlphaFoldDB" id="A0AAV7S0Q0"/>
<protein>
    <recommendedName>
        <fullName evidence="6">Mitochondrial inner membrane protein Mpv17</fullName>
    </recommendedName>
    <alternativeName>
        <fullName evidence="7">Protein Mpv17</fullName>
    </alternativeName>
</protein>
<comment type="similarity">
    <text evidence="2 8">Belongs to the peroxisomal membrane protein PXMP2/4 family.</text>
</comment>
<evidence type="ECO:0000313" key="10">
    <source>
        <dbReference type="Proteomes" id="UP001066276"/>
    </source>
</evidence>
<dbReference type="EMBL" id="JANPWB010000009">
    <property type="protein sequence ID" value="KAJ1158616.1"/>
    <property type="molecule type" value="Genomic_DNA"/>
</dbReference>
<accession>A0AAV7S0Q0</accession>
<evidence type="ECO:0000256" key="1">
    <source>
        <dbReference type="ARBA" id="ARBA00004141"/>
    </source>
</evidence>
<dbReference type="PANTHER" id="PTHR11266">
    <property type="entry name" value="PEROXISOMAL MEMBRANE PROTEIN 2, PXMP2 MPV17"/>
    <property type="match status" value="1"/>
</dbReference>
<keyword evidence="10" id="KW-1185">Reference proteome</keyword>
<dbReference type="GO" id="GO:0015267">
    <property type="term" value="F:channel activity"/>
    <property type="evidence" value="ECO:0007669"/>
    <property type="project" value="TreeGrafter"/>
</dbReference>
<evidence type="ECO:0000256" key="6">
    <source>
        <dbReference type="ARBA" id="ARBA00049743"/>
    </source>
</evidence>